<gene>
    <name evidence="3" type="ORF">GCM10009564_19230</name>
</gene>
<dbReference type="PROSITE" id="PS51257">
    <property type="entry name" value="PROKAR_LIPOPROTEIN"/>
    <property type="match status" value="1"/>
</dbReference>
<feature type="domain" description="DUF4232" evidence="2">
    <location>
        <begin position="159"/>
        <end position="297"/>
    </location>
</feature>
<evidence type="ECO:0000313" key="3">
    <source>
        <dbReference type="EMBL" id="GAA1007965.1"/>
    </source>
</evidence>
<protein>
    <submittedName>
        <fullName evidence="3">DUF4232 domain-containing protein</fullName>
    </submittedName>
</protein>
<evidence type="ECO:0000256" key="1">
    <source>
        <dbReference type="SAM" id="MobiDB-lite"/>
    </source>
</evidence>
<feature type="region of interest" description="Disordered" evidence="1">
    <location>
        <begin position="293"/>
        <end position="317"/>
    </location>
</feature>
<feature type="region of interest" description="Disordered" evidence="1">
    <location>
        <begin position="28"/>
        <end position="59"/>
    </location>
</feature>
<sequence>MYRAASLVLPFAAVLLLGGCGVEKAGAPGGNSASGCPSRTAPAPSGLPYPTGDASGTEQDGVRIIGVGGASCDEVRWEVTNTGSRTFTYTITFGIVSDSGAVLKSVEQTVPSVEPGRTVRRTLTPPAMGAYGDGSVPFVRILKVRSVPADETPSAAGPCPESGVRMYADQGDAAMGLRVVGIHLENCGTGTYRLNGRPRLQLLDGGHEPVEGVRVLQGGSGIASGTGADAPPRPLALRPGERARTTLVWRNTVELGAGDPVNAPYVRIWARPGAAPVTVVTELDLGTTGKLGVGAWQKDEQEAPPSDPYPYPHPTRT</sequence>
<evidence type="ECO:0000313" key="4">
    <source>
        <dbReference type="Proteomes" id="UP001501072"/>
    </source>
</evidence>
<reference evidence="4" key="1">
    <citation type="journal article" date="2019" name="Int. J. Syst. Evol. Microbiol.">
        <title>The Global Catalogue of Microorganisms (GCM) 10K type strain sequencing project: providing services to taxonomists for standard genome sequencing and annotation.</title>
        <authorList>
            <consortium name="The Broad Institute Genomics Platform"/>
            <consortium name="The Broad Institute Genome Sequencing Center for Infectious Disease"/>
            <person name="Wu L."/>
            <person name="Ma J."/>
        </authorList>
    </citation>
    <scope>NUCLEOTIDE SEQUENCE [LARGE SCALE GENOMIC DNA]</scope>
    <source>
        <strain evidence="4">JCM 11269</strain>
    </source>
</reference>
<proteinExistence type="predicted"/>
<dbReference type="EMBL" id="BAAAHU010000015">
    <property type="protein sequence ID" value="GAA1007965.1"/>
    <property type="molecule type" value="Genomic_DNA"/>
</dbReference>
<comment type="caution">
    <text evidence="3">The sequence shown here is derived from an EMBL/GenBank/DDBJ whole genome shotgun (WGS) entry which is preliminary data.</text>
</comment>
<keyword evidence="4" id="KW-1185">Reference proteome</keyword>
<accession>A0ABP4DJ07</accession>
<dbReference type="InterPro" id="IPR025326">
    <property type="entry name" value="DUF4232"/>
</dbReference>
<organism evidence="3 4">
    <name type="scientific">Streptomyces thermogriseus</name>
    <dbReference type="NCBI Taxonomy" id="75292"/>
    <lineage>
        <taxon>Bacteria</taxon>
        <taxon>Bacillati</taxon>
        <taxon>Actinomycetota</taxon>
        <taxon>Actinomycetes</taxon>
        <taxon>Kitasatosporales</taxon>
        <taxon>Streptomycetaceae</taxon>
        <taxon>Streptomyces</taxon>
    </lineage>
</organism>
<dbReference type="RefSeq" id="WP_346072647.1">
    <property type="nucleotide sequence ID" value="NZ_BAAAHU010000015.1"/>
</dbReference>
<dbReference type="Proteomes" id="UP001501072">
    <property type="component" value="Unassembled WGS sequence"/>
</dbReference>
<name>A0ABP4DJ07_9ACTN</name>
<feature type="compositionally biased region" description="Pro residues" evidence="1">
    <location>
        <begin position="305"/>
        <end position="317"/>
    </location>
</feature>
<dbReference type="Pfam" id="PF14016">
    <property type="entry name" value="DUF4232"/>
    <property type="match status" value="1"/>
</dbReference>
<evidence type="ECO:0000259" key="2">
    <source>
        <dbReference type="Pfam" id="PF14016"/>
    </source>
</evidence>